<evidence type="ECO:0000259" key="7">
    <source>
        <dbReference type="PROSITE" id="PS50110"/>
    </source>
</evidence>
<dbReference type="InterPro" id="IPR001789">
    <property type="entry name" value="Sig_transdc_resp-reg_receiver"/>
</dbReference>
<evidence type="ECO:0000256" key="3">
    <source>
        <dbReference type="ARBA" id="ARBA00023015"/>
    </source>
</evidence>
<gene>
    <name evidence="9" type="ORF">C7T94_13970</name>
</gene>
<dbReference type="AlphaFoldDB" id="A0A2T3HMH9"/>
<dbReference type="SMART" id="SM00850">
    <property type="entry name" value="LytTR"/>
    <property type="match status" value="1"/>
</dbReference>
<sequence length="236" mass="26668">MKVRCLIVDDEVPARELIRMHLSGLKGFEVAGSLGNAVEVPAFLREHKVDLIFLDIRMPGFSGLDLLRSLNGTQQVILTTAYREYAADAFELEAFDYLMKPVTRERFMQAISKYLRHDRINARQERAALAGPAYVFFKVGREHVKVLLSDIVFIEGLSDYIKVHTVTRSYVASEKLGAMEEKLCAGGFVRIHKSFIIALDKMTGYTADQVLIQERSLPLGRLYKAGFIKRVEAPGR</sequence>
<keyword evidence="1 6" id="KW-0597">Phosphoprotein</keyword>
<dbReference type="InterPro" id="IPR011006">
    <property type="entry name" value="CheY-like_superfamily"/>
</dbReference>
<evidence type="ECO:0000313" key="9">
    <source>
        <dbReference type="EMBL" id="PST83639.1"/>
    </source>
</evidence>
<dbReference type="GO" id="GO:0000156">
    <property type="term" value="F:phosphorelay response regulator activity"/>
    <property type="evidence" value="ECO:0007669"/>
    <property type="project" value="TreeGrafter"/>
</dbReference>
<feature type="domain" description="HTH LytTR-type" evidence="8">
    <location>
        <begin position="137"/>
        <end position="201"/>
    </location>
</feature>
<feature type="domain" description="Response regulatory" evidence="7">
    <location>
        <begin position="4"/>
        <end position="115"/>
    </location>
</feature>
<dbReference type="PANTHER" id="PTHR48111">
    <property type="entry name" value="REGULATOR OF RPOS"/>
    <property type="match status" value="1"/>
</dbReference>
<protein>
    <submittedName>
        <fullName evidence="9">DNA-binding response regulator</fullName>
    </submittedName>
</protein>
<dbReference type="GO" id="GO:0006355">
    <property type="term" value="P:regulation of DNA-templated transcription"/>
    <property type="evidence" value="ECO:0007669"/>
    <property type="project" value="TreeGrafter"/>
</dbReference>
<dbReference type="GO" id="GO:0000976">
    <property type="term" value="F:transcription cis-regulatory region binding"/>
    <property type="evidence" value="ECO:0007669"/>
    <property type="project" value="TreeGrafter"/>
</dbReference>
<dbReference type="SMART" id="SM00448">
    <property type="entry name" value="REC"/>
    <property type="match status" value="1"/>
</dbReference>
<dbReference type="OrthoDB" id="9787344at2"/>
<dbReference type="InterPro" id="IPR039420">
    <property type="entry name" value="WalR-like"/>
</dbReference>
<keyword evidence="2" id="KW-0902">Two-component regulatory system</keyword>
<keyword evidence="4 9" id="KW-0238">DNA-binding</keyword>
<proteinExistence type="predicted"/>
<dbReference type="RefSeq" id="WP_107215901.1">
    <property type="nucleotide sequence ID" value="NZ_KZ686269.1"/>
</dbReference>
<keyword evidence="10" id="KW-1185">Reference proteome</keyword>
<comment type="caution">
    <text evidence="9">The sequence shown here is derived from an EMBL/GenBank/DDBJ whole genome shotgun (WGS) entry which is preliminary data.</text>
</comment>
<evidence type="ECO:0000256" key="2">
    <source>
        <dbReference type="ARBA" id="ARBA00023012"/>
    </source>
</evidence>
<keyword evidence="5" id="KW-0804">Transcription</keyword>
<dbReference type="SUPFAM" id="SSF52172">
    <property type="entry name" value="CheY-like"/>
    <property type="match status" value="1"/>
</dbReference>
<accession>A0A2T3HMH9</accession>
<dbReference type="PROSITE" id="PS50930">
    <property type="entry name" value="HTH_LYTTR"/>
    <property type="match status" value="1"/>
</dbReference>
<dbReference type="Gene3D" id="3.40.50.2300">
    <property type="match status" value="1"/>
</dbReference>
<dbReference type="Proteomes" id="UP000240912">
    <property type="component" value="Unassembled WGS sequence"/>
</dbReference>
<dbReference type="Gene3D" id="2.40.50.1020">
    <property type="entry name" value="LytTr DNA-binding domain"/>
    <property type="match status" value="1"/>
</dbReference>
<dbReference type="EMBL" id="PYLS01000005">
    <property type="protein sequence ID" value="PST83639.1"/>
    <property type="molecule type" value="Genomic_DNA"/>
</dbReference>
<organism evidence="9 10">
    <name type="scientific">Pedobacter yulinensis</name>
    <dbReference type="NCBI Taxonomy" id="2126353"/>
    <lineage>
        <taxon>Bacteria</taxon>
        <taxon>Pseudomonadati</taxon>
        <taxon>Bacteroidota</taxon>
        <taxon>Sphingobacteriia</taxon>
        <taxon>Sphingobacteriales</taxon>
        <taxon>Sphingobacteriaceae</taxon>
        <taxon>Pedobacter</taxon>
    </lineage>
</organism>
<evidence type="ECO:0000256" key="6">
    <source>
        <dbReference type="PROSITE-ProRule" id="PRU00169"/>
    </source>
</evidence>
<dbReference type="GO" id="GO:0032993">
    <property type="term" value="C:protein-DNA complex"/>
    <property type="evidence" value="ECO:0007669"/>
    <property type="project" value="TreeGrafter"/>
</dbReference>
<feature type="modified residue" description="4-aspartylphosphate" evidence="6">
    <location>
        <position position="55"/>
    </location>
</feature>
<dbReference type="Pfam" id="PF04397">
    <property type="entry name" value="LytTR"/>
    <property type="match status" value="1"/>
</dbReference>
<name>A0A2T3HMH9_9SPHI</name>
<dbReference type="Pfam" id="PF00072">
    <property type="entry name" value="Response_reg"/>
    <property type="match status" value="1"/>
</dbReference>
<evidence type="ECO:0000256" key="4">
    <source>
        <dbReference type="ARBA" id="ARBA00023125"/>
    </source>
</evidence>
<reference evidence="9 10" key="1">
    <citation type="submission" date="2018-03" db="EMBL/GenBank/DDBJ databases">
        <authorList>
            <person name="Keele B.F."/>
        </authorList>
    </citation>
    <scope>NUCLEOTIDE SEQUENCE [LARGE SCALE GENOMIC DNA]</scope>
    <source>
        <strain evidence="9 10">YL28-9</strain>
    </source>
</reference>
<dbReference type="GO" id="GO:0005829">
    <property type="term" value="C:cytosol"/>
    <property type="evidence" value="ECO:0007669"/>
    <property type="project" value="TreeGrafter"/>
</dbReference>
<evidence type="ECO:0000313" key="10">
    <source>
        <dbReference type="Proteomes" id="UP000240912"/>
    </source>
</evidence>
<evidence type="ECO:0000256" key="1">
    <source>
        <dbReference type="ARBA" id="ARBA00022553"/>
    </source>
</evidence>
<dbReference type="PANTHER" id="PTHR48111:SF1">
    <property type="entry name" value="TWO-COMPONENT RESPONSE REGULATOR ORR33"/>
    <property type="match status" value="1"/>
</dbReference>
<evidence type="ECO:0000259" key="8">
    <source>
        <dbReference type="PROSITE" id="PS50930"/>
    </source>
</evidence>
<keyword evidence="3" id="KW-0805">Transcription regulation</keyword>
<dbReference type="InterPro" id="IPR007492">
    <property type="entry name" value="LytTR_DNA-bd_dom"/>
</dbReference>
<evidence type="ECO:0000256" key="5">
    <source>
        <dbReference type="ARBA" id="ARBA00023163"/>
    </source>
</evidence>
<dbReference type="PROSITE" id="PS50110">
    <property type="entry name" value="RESPONSE_REGULATORY"/>
    <property type="match status" value="1"/>
</dbReference>